<dbReference type="InterPro" id="IPR004299">
    <property type="entry name" value="MBOAT_fam"/>
</dbReference>
<feature type="transmembrane region" description="Helical" evidence="10">
    <location>
        <begin position="35"/>
        <end position="55"/>
    </location>
</feature>
<dbReference type="InterPro" id="IPR051085">
    <property type="entry name" value="MB_O-acyltransferase"/>
</dbReference>
<dbReference type="AlphaFoldDB" id="A0A9J6RQW8"/>
<dbReference type="EMBL" id="JAPTGG010000015">
    <property type="protein sequence ID" value="MCZ0866689.1"/>
    <property type="molecule type" value="Genomic_DNA"/>
</dbReference>
<keyword evidence="12" id="KW-1185">Reference proteome</keyword>
<dbReference type="PANTHER" id="PTHR13285">
    <property type="entry name" value="ACYLTRANSFERASE"/>
    <property type="match status" value="1"/>
</dbReference>
<comment type="pathway">
    <text evidence="2 9">Glycan biosynthesis; alginate biosynthesis.</text>
</comment>
<feature type="transmembrane region" description="Helical" evidence="10">
    <location>
        <begin position="192"/>
        <end position="215"/>
    </location>
</feature>
<keyword evidence="9" id="KW-0808">Transferase</keyword>
<reference evidence="11 12" key="1">
    <citation type="submission" date="2022-12" db="EMBL/GenBank/DDBJ databases">
        <title>Dasania phycosphaerae sp. nov., isolated from particulate material of the south coast of Korea.</title>
        <authorList>
            <person name="Jiang Y."/>
        </authorList>
    </citation>
    <scope>NUCLEOTIDE SEQUENCE [LARGE SCALE GENOMIC DNA]</scope>
    <source>
        <strain evidence="11 12">GY-19</strain>
    </source>
</reference>
<keyword evidence="5 9" id="KW-0812">Transmembrane</keyword>
<protein>
    <recommendedName>
        <fullName evidence="9">Probable alginate O-acetylase</fullName>
        <ecNumber evidence="9">2.3.1.-</ecNumber>
    </recommendedName>
</protein>
<dbReference type="GO" id="GO:0005886">
    <property type="term" value="C:plasma membrane"/>
    <property type="evidence" value="ECO:0007669"/>
    <property type="project" value="UniProtKB-SubCell"/>
</dbReference>
<feature type="transmembrane region" description="Helical" evidence="10">
    <location>
        <begin position="362"/>
        <end position="379"/>
    </location>
</feature>
<keyword evidence="9" id="KW-0012">Acyltransferase</keyword>
<dbReference type="RefSeq" id="WP_258332718.1">
    <property type="nucleotide sequence ID" value="NZ_JAPTGG010000015.1"/>
</dbReference>
<feature type="transmembrane region" description="Helical" evidence="10">
    <location>
        <begin position="6"/>
        <end position="23"/>
    </location>
</feature>
<feature type="transmembrane region" description="Helical" evidence="10">
    <location>
        <begin position="235"/>
        <end position="262"/>
    </location>
</feature>
<evidence type="ECO:0000256" key="2">
    <source>
        <dbReference type="ARBA" id="ARBA00005182"/>
    </source>
</evidence>
<dbReference type="Pfam" id="PF03062">
    <property type="entry name" value="MBOAT"/>
    <property type="match status" value="1"/>
</dbReference>
<dbReference type="EC" id="2.3.1.-" evidence="9"/>
<organism evidence="11 12">
    <name type="scientific">Dasania phycosphaerae</name>
    <dbReference type="NCBI Taxonomy" id="2950436"/>
    <lineage>
        <taxon>Bacteria</taxon>
        <taxon>Pseudomonadati</taxon>
        <taxon>Pseudomonadota</taxon>
        <taxon>Gammaproteobacteria</taxon>
        <taxon>Cellvibrionales</taxon>
        <taxon>Spongiibacteraceae</taxon>
        <taxon>Dasania</taxon>
    </lineage>
</organism>
<evidence type="ECO:0000256" key="1">
    <source>
        <dbReference type="ARBA" id="ARBA00004651"/>
    </source>
</evidence>
<gene>
    <name evidence="11" type="ORF">O0V09_15865</name>
</gene>
<keyword evidence="8 9" id="KW-0472">Membrane</keyword>
<feature type="transmembrane region" description="Helical" evidence="10">
    <location>
        <begin position="399"/>
        <end position="418"/>
    </location>
</feature>
<evidence type="ECO:0000256" key="8">
    <source>
        <dbReference type="ARBA" id="ARBA00023136"/>
    </source>
</evidence>
<feature type="transmembrane region" description="Helical" evidence="10">
    <location>
        <begin position="75"/>
        <end position="92"/>
    </location>
</feature>
<dbReference type="PANTHER" id="PTHR13285:SF18">
    <property type="entry name" value="PROTEIN-CYSTEINE N-PALMITOYLTRANSFERASE RASP"/>
    <property type="match status" value="1"/>
</dbReference>
<evidence type="ECO:0000256" key="6">
    <source>
        <dbReference type="ARBA" id="ARBA00022841"/>
    </source>
</evidence>
<keyword evidence="6 9" id="KW-0016">Alginate biosynthesis</keyword>
<dbReference type="PIRSF" id="PIRSF500217">
    <property type="entry name" value="AlgI"/>
    <property type="match status" value="1"/>
</dbReference>
<sequence>MTFNSINFALFLPIFLILFYSTYKQERLRDIILLIGSYIFYMFWYWQYAALIALSTIVDFHIGKRLDSEKQQNRLALLITSLTVNLGILATFKYYNFFYESSQLALGLFGIFIPDLYHQLLLPVGISFYTFQTLSYTIDIYRKKISHEPSFTKFAVFVSFFPQLVAGPIVRAKDFLPQINSPITINSKDWELGFQMIFLGLFKKIIIADLLAYLAVDAVFDNPSTFSSFDLLMGIYAYSFQIYCDFSGYSDIAIGIALLLGLKLPINFNRPYLAQSPSDFWKRWHISLSGWLRDYLYISLGGNKGSRFFTYRNLMITMLLGGLWHGAAFNFLLWGAFHGLILILTRNAIIEQSFNLKMIGKIIINFHLIAFSWLLFRVSDINTFNEYIGGLSELSLTSSLSPLFYLVLSTAIIAHVIPRNFIERITTKDFIALPTLFKSSVYAGLLLLFVGASIGTPTFIYFQF</sequence>
<evidence type="ECO:0000313" key="12">
    <source>
        <dbReference type="Proteomes" id="UP001069090"/>
    </source>
</evidence>
<feature type="transmembrane region" description="Helical" evidence="10">
    <location>
        <begin position="331"/>
        <end position="350"/>
    </location>
</feature>
<comment type="subcellular location">
    <subcellularLocation>
        <location evidence="9">Cell inner membrane</location>
    </subcellularLocation>
    <subcellularLocation>
        <location evidence="1">Cell membrane</location>
        <topology evidence="1">Multi-pass membrane protein</topology>
    </subcellularLocation>
</comment>
<dbReference type="GO" id="GO:0016746">
    <property type="term" value="F:acyltransferase activity"/>
    <property type="evidence" value="ECO:0007669"/>
    <property type="project" value="UniProtKB-KW"/>
</dbReference>
<evidence type="ECO:0000256" key="3">
    <source>
        <dbReference type="ARBA" id="ARBA00010323"/>
    </source>
</evidence>
<keyword evidence="9" id="KW-0997">Cell inner membrane</keyword>
<proteinExistence type="inferred from homology"/>
<keyword evidence="7 10" id="KW-1133">Transmembrane helix</keyword>
<evidence type="ECO:0000256" key="10">
    <source>
        <dbReference type="SAM" id="Phobius"/>
    </source>
</evidence>
<dbReference type="InterPro" id="IPR028362">
    <property type="entry name" value="AlgI"/>
</dbReference>
<accession>A0A9J6RQW8</accession>
<evidence type="ECO:0000256" key="9">
    <source>
        <dbReference type="PIRNR" id="PIRNR016636"/>
    </source>
</evidence>
<evidence type="ECO:0000313" key="11">
    <source>
        <dbReference type="EMBL" id="MCZ0866689.1"/>
    </source>
</evidence>
<feature type="transmembrane region" description="Helical" evidence="10">
    <location>
        <begin position="104"/>
        <end position="131"/>
    </location>
</feature>
<dbReference type="InterPro" id="IPR024194">
    <property type="entry name" value="Ac/AlaTfrase_AlgI/DltB"/>
</dbReference>
<keyword evidence="4 9" id="KW-1003">Cell membrane</keyword>
<dbReference type="Proteomes" id="UP001069090">
    <property type="component" value="Unassembled WGS sequence"/>
</dbReference>
<dbReference type="GO" id="GO:0042121">
    <property type="term" value="P:alginic acid biosynthetic process"/>
    <property type="evidence" value="ECO:0007669"/>
    <property type="project" value="UniProtKB-UniRule"/>
</dbReference>
<feature type="transmembrane region" description="Helical" evidence="10">
    <location>
        <begin position="151"/>
        <end position="171"/>
    </location>
</feature>
<evidence type="ECO:0000256" key="7">
    <source>
        <dbReference type="ARBA" id="ARBA00022989"/>
    </source>
</evidence>
<dbReference type="PIRSF" id="PIRSF016636">
    <property type="entry name" value="AlgI_DltB"/>
    <property type="match status" value="1"/>
</dbReference>
<comment type="similarity">
    <text evidence="3 9">Belongs to the membrane-bound acyltransferase family.</text>
</comment>
<evidence type="ECO:0000256" key="5">
    <source>
        <dbReference type="ARBA" id="ARBA00022692"/>
    </source>
</evidence>
<comment type="caution">
    <text evidence="11">The sequence shown here is derived from an EMBL/GenBank/DDBJ whole genome shotgun (WGS) entry which is preliminary data.</text>
</comment>
<evidence type="ECO:0000256" key="4">
    <source>
        <dbReference type="ARBA" id="ARBA00022475"/>
    </source>
</evidence>
<feature type="transmembrane region" description="Helical" evidence="10">
    <location>
        <begin position="439"/>
        <end position="462"/>
    </location>
</feature>
<name>A0A9J6RQW8_9GAMM</name>